<proteinExistence type="predicted"/>
<gene>
    <name evidence="2" type="ORF">ESO86_04575</name>
</gene>
<dbReference type="AlphaFoldDB" id="A0A4Q2JU85"/>
<sequence>MTMSETDGHGPRSARSEEDRVLDAAVDEVERRARAQEDADAEERVAVRDDEGRITEERAQ</sequence>
<protein>
    <submittedName>
        <fullName evidence="2">Uncharacterized protein</fullName>
    </submittedName>
</protein>
<reference evidence="2 3" key="1">
    <citation type="submission" date="2019-01" db="EMBL/GenBank/DDBJ databases">
        <authorList>
            <person name="Li J."/>
        </authorList>
    </citation>
    <scope>NUCLEOTIDE SEQUENCE [LARGE SCALE GENOMIC DNA]</scope>
    <source>
        <strain evidence="2 3">CGMCC 4.7180</strain>
    </source>
</reference>
<evidence type="ECO:0000313" key="3">
    <source>
        <dbReference type="Proteomes" id="UP000292881"/>
    </source>
</evidence>
<accession>A0A4Q2JU85</accession>
<organism evidence="2 3">
    <name type="scientific">Agromyces binzhouensis</name>
    <dbReference type="NCBI Taxonomy" id="1817495"/>
    <lineage>
        <taxon>Bacteria</taxon>
        <taxon>Bacillati</taxon>
        <taxon>Actinomycetota</taxon>
        <taxon>Actinomycetes</taxon>
        <taxon>Micrococcales</taxon>
        <taxon>Microbacteriaceae</taxon>
        <taxon>Agromyces</taxon>
    </lineage>
</organism>
<evidence type="ECO:0000313" key="2">
    <source>
        <dbReference type="EMBL" id="RXZ49930.1"/>
    </source>
</evidence>
<feature type="region of interest" description="Disordered" evidence="1">
    <location>
        <begin position="1"/>
        <end position="60"/>
    </location>
</feature>
<comment type="caution">
    <text evidence="2">The sequence shown here is derived from an EMBL/GenBank/DDBJ whole genome shotgun (WGS) entry which is preliminary data.</text>
</comment>
<dbReference type="Proteomes" id="UP000292881">
    <property type="component" value="Unassembled WGS sequence"/>
</dbReference>
<evidence type="ECO:0000256" key="1">
    <source>
        <dbReference type="SAM" id="MobiDB-lite"/>
    </source>
</evidence>
<dbReference type="EMBL" id="SDPL01000048">
    <property type="protein sequence ID" value="RXZ49930.1"/>
    <property type="molecule type" value="Genomic_DNA"/>
</dbReference>
<keyword evidence="3" id="KW-1185">Reference proteome</keyword>
<dbReference type="RefSeq" id="WP_129233699.1">
    <property type="nucleotide sequence ID" value="NZ_JBHXVJ010000010.1"/>
</dbReference>
<name>A0A4Q2JU85_9MICO</name>